<gene>
    <name evidence="2" type="ORF">RDB_LOCUS149018</name>
</gene>
<protein>
    <recommendedName>
        <fullName evidence="4">Proteasome assembly chaperone 1</fullName>
    </recommendedName>
</protein>
<sequence length="275" mass="29795">MDIDPLQDAPPARYAVESDSEDEIGHYPGPRSTQTAHTYKVESKAPPGDHDSLIIICGPVGRYWLSGLDGQSIGSIRLDGTQVVEYLLTDSKQLVAVLTHRLPLGSQHLIARSIVENQHTKKPILLVDSYSYLAYISGQSRIHDDQPVRYLSTSTCTQPPPKVIVPFAPPNLIQHLAAAIVAECEYLQIQATALLIPTRHIPAPAPPKPTEYGTSDDLPPGLASLEAVAQAVMSIFDVPLGQLGWNASRVGQWSTALGAQSRARHLDIGEGSMYI</sequence>
<name>A0A8H3H5J4_9AGAM</name>
<reference evidence="2" key="1">
    <citation type="submission" date="2021-01" db="EMBL/GenBank/DDBJ databases">
        <authorList>
            <person name="Kaushik A."/>
        </authorList>
    </citation>
    <scope>NUCLEOTIDE SEQUENCE</scope>
    <source>
        <strain evidence="2">AG4-R118</strain>
    </source>
</reference>
<evidence type="ECO:0008006" key="4">
    <source>
        <dbReference type="Google" id="ProtNLM"/>
    </source>
</evidence>
<organism evidence="2 3">
    <name type="scientific">Rhizoctonia solani</name>
    <dbReference type="NCBI Taxonomy" id="456999"/>
    <lineage>
        <taxon>Eukaryota</taxon>
        <taxon>Fungi</taxon>
        <taxon>Dikarya</taxon>
        <taxon>Basidiomycota</taxon>
        <taxon>Agaricomycotina</taxon>
        <taxon>Agaricomycetes</taxon>
        <taxon>Cantharellales</taxon>
        <taxon>Ceratobasidiaceae</taxon>
        <taxon>Rhizoctonia</taxon>
    </lineage>
</organism>
<dbReference type="EMBL" id="CAJMWX010001584">
    <property type="protein sequence ID" value="CAE6497562.1"/>
    <property type="molecule type" value="Genomic_DNA"/>
</dbReference>
<feature type="region of interest" description="Disordered" evidence="1">
    <location>
        <begin position="1"/>
        <end position="37"/>
    </location>
</feature>
<evidence type="ECO:0000256" key="1">
    <source>
        <dbReference type="SAM" id="MobiDB-lite"/>
    </source>
</evidence>
<evidence type="ECO:0000313" key="2">
    <source>
        <dbReference type="EMBL" id="CAE6497562.1"/>
    </source>
</evidence>
<dbReference type="AlphaFoldDB" id="A0A8H3H5J4"/>
<accession>A0A8H3H5J4</accession>
<proteinExistence type="predicted"/>
<dbReference type="Proteomes" id="UP000663888">
    <property type="component" value="Unassembled WGS sequence"/>
</dbReference>
<evidence type="ECO:0000313" key="3">
    <source>
        <dbReference type="Proteomes" id="UP000663888"/>
    </source>
</evidence>
<comment type="caution">
    <text evidence="2">The sequence shown here is derived from an EMBL/GenBank/DDBJ whole genome shotgun (WGS) entry which is preliminary data.</text>
</comment>